<proteinExistence type="predicted"/>
<name>F7ZL44_ROSLO</name>
<gene>
    <name evidence="1" type="ordered locus">RLO149_c033060</name>
</gene>
<dbReference type="eggNOG" id="ENOG5030NK5">
    <property type="taxonomic scope" value="Bacteria"/>
</dbReference>
<protein>
    <submittedName>
        <fullName evidence="1">Uncharacterized protein</fullName>
    </submittedName>
</protein>
<evidence type="ECO:0000313" key="1">
    <source>
        <dbReference type="EMBL" id="AEI95250.1"/>
    </source>
</evidence>
<sequence length="99" mass="10332">MFTLAVGPLSVVASQSGLPDKAGVYLVFEFGSSASLTRDMSSSGAQELGPIRPPLSRMILASQTAHDQLQTSGYTMIPASALAALCGIEIPKINQVPRI</sequence>
<evidence type="ECO:0000313" key="2">
    <source>
        <dbReference type="Proteomes" id="UP000001353"/>
    </source>
</evidence>
<dbReference type="STRING" id="391595.RLO149_c033060"/>
<dbReference type="HOGENOM" id="CLU_2411336_0_0_5"/>
<keyword evidence="2" id="KW-1185">Reference proteome</keyword>
<accession>F7ZL44</accession>
<organism evidence="1 2">
    <name type="scientific">Roseobacter litoralis (strain ATCC 49566 / DSM 6996 / JCM 21268 / NBRC 15278 / OCh 149)</name>
    <dbReference type="NCBI Taxonomy" id="391595"/>
    <lineage>
        <taxon>Bacteria</taxon>
        <taxon>Pseudomonadati</taxon>
        <taxon>Pseudomonadota</taxon>
        <taxon>Alphaproteobacteria</taxon>
        <taxon>Rhodobacterales</taxon>
        <taxon>Roseobacteraceae</taxon>
        <taxon>Roseobacter</taxon>
    </lineage>
</organism>
<dbReference type="AlphaFoldDB" id="F7ZL44"/>
<reference evidence="1 2" key="1">
    <citation type="journal article" date="2011" name="BMC Genomics">
        <title>Comparative genome analysis and genome-guided physiological analysis of Roseobacter litoralis.</title>
        <authorList>
            <person name="Kalhoefer D."/>
            <person name="Thole S."/>
            <person name="Voget S."/>
            <person name="Lehmann R."/>
            <person name="Liesegang H."/>
            <person name="Wollher A."/>
            <person name="Daniel R."/>
            <person name="Simon M."/>
            <person name="Brinkhoff T."/>
        </authorList>
    </citation>
    <scope>NUCLEOTIDE SEQUENCE [LARGE SCALE GENOMIC DNA]</scope>
    <source>
        <strain evidence="2">ATCC 49566 / DSM 6996 / JCM 21268 / NBRC 15278 / OCh 149</strain>
    </source>
</reference>
<dbReference type="KEGG" id="rli:RLO149_c033060"/>
<dbReference type="Proteomes" id="UP000001353">
    <property type="component" value="Chromosome"/>
</dbReference>
<dbReference type="EMBL" id="CP002623">
    <property type="protein sequence ID" value="AEI95250.1"/>
    <property type="molecule type" value="Genomic_DNA"/>
</dbReference>